<protein>
    <recommendedName>
        <fullName evidence="1">Glycosyl transferase family 1 domain-containing protein</fullName>
    </recommendedName>
</protein>
<dbReference type="Proteomes" id="UP000178735">
    <property type="component" value="Unassembled WGS sequence"/>
</dbReference>
<dbReference type="AlphaFoldDB" id="A0A1F7WW84"/>
<reference evidence="2 3" key="1">
    <citation type="journal article" date="2016" name="Nat. Commun.">
        <title>Thousands of microbial genomes shed light on interconnected biogeochemical processes in an aquifer system.</title>
        <authorList>
            <person name="Anantharaman K."/>
            <person name="Brown C.T."/>
            <person name="Hug L.A."/>
            <person name="Sharon I."/>
            <person name="Castelle C.J."/>
            <person name="Probst A.J."/>
            <person name="Thomas B.C."/>
            <person name="Singh A."/>
            <person name="Wilkins M.J."/>
            <person name="Karaoz U."/>
            <person name="Brodie E.L."/>
            <person name="Williams K.H."/>
            <person name="Hubbard S.S."/>
            <person name="Banfield J.F."/>
        </authorList>
    </citation>
    <scope>NUCLEOTIDE SEQUENCE [LARGE SCALE GENOMIC DNA]</scope>
</reference>
<dbReference type="PANTHER" id="PTHR46401">
    <property type="entry name" value="GLYCOSYLTRANSFERASE WBBK-RELATED"/>
    <property type="match status" value="1"/>
</dbReference>
<evidence type="ECO:0000313" key="2">
    <source>
        <dbReference type="EMBL" id="OGM06428.1"/>
    </source>
</evidence>
<dbReference type="Gene3D" id="3.40.50.2000">
    <property type="entry name" value="Glycogen Phosphorylase B"/>
    <property type="match status" value="1"/>
</dbReference>
<feature type="domain" description="Glycosyl transferase family 1" evidence="1">
    <location>
        <begin position="205"/>
        <end position="347"/>
    </location>
</feature>
<accession>A0A1F7WW84</accession>
<dbReference type="SUPFAM" id="SSF53756">
    <property type="entry name" value="UDP-Glycosyltransferase/glycogen phosphorylase"/>
    <property type="match status" value="1"/>
</dbReference>
<dbReference type="InterPro" id="IPR001296">
    <property type="entry name" value="Glyco_trans_1"/>
</dbReference>
<dbReference type="STRING" id="1817813.A2008_13650"/>
<dbReference type="GO" id="GO:0016757">
    <property type="term" value="F:glycosyltransferase activity"/>
    <property type="evidence" value="ECO:0007669"/>
    <property type="project" value="InterPro"/>
</dbReference>
<gene>
    <name evidence="2" type="ORF">A2008_13650</name>
</gene>
<evidence type="ECO:0000259" key="1">
    <source>
        <dbReference type="Pfam" id="PF00534"/>
    </source>
</evidence>
<sequence length="401" mass="44250">MIRVGFIIKDIGSWTGGFNYYKSLLCALKKLSRRVIEPVIFTAASQTAEIEAKLGLGFECAGLSCLEGKSLLSYLGRALKKTIGRNPVLEKSLAKHKIDVISHVSNAEAGAGIIKIGWIPDFQHIHLSQMFSAELLEYRNRTYLEMAREADAVILSSKDALADYKKFAPEFADKGRVLNFAQMVAVDKFDAARYEAIKAKYCLPEKYFYIPNQFWKHKNHLIALKALKALKDAGAPVPVIVFSGLARDYRNAGYLSELEKYIGDEGLERSALMLGLIDYEEVYYLIRYSAAVINPSLFEGWSSTVEECKAIGKHIILSNIGVHIEQAPQNAEYFDPADAAGLAAILSKYHAAPPPYDDGALAAKLKAHEARTIEFAEKYQNIVLSLVESGKKSKAVSGGGL</sequence>
<dbReference type="Pfam" id="PF00534">
    <property type="entry name" value="Glycos_transf_1"/>
    <property type="match status" value="1"/>
</dbReference>
<name>A0A1F7WW84_9BACT</name>
<evidence type="ECO:0000313" key="3">
    <source>
        <dbReference type="Proteomes" id="UP000178735"/>
    </source>
</evidence>
<organism evidence="2 3">
    <name type="scientific">Candidatus Wallbacteria bacterium GWC2_49_35</name>
    <dbReference type="NCBI Taxonomy" id="1817813"/>
    <lineage>
        <taxon>Bacteria</taxon>
        <taxon>Candidatus Walliibacteriota</taxon>
    </lineage>
</organism>
<proteinExistence type="predicted"/>
<dbReference type="PANTHER" id="PTHR46401:SF8">
    <property type="entry name" value="BLL6006 PROTEIN"/>
    <property type="match status" value="1"/>
</dbReference>
<dbReference type="EMBL" id="MGFH01000063">
    <property type="protein sequence ID" value="OGM06428.1"/>
    <property type="molecule type" value="Genomic_DNA"/>
</dbReference>
<comment type="caution">
    <text evidence="2">The sequence shown here is derived from an EMBL/GenBank/DDBJ whole genome shotgun (WGS) entry which is preliminary data.</text>
</comment>